<reference evidence="6" key="2">
    <citation type="submission" date="2018-04" db="EMBL/GenBank/DDBJ databases">
        <title>Complete genome sequence of Sulfodiicoccus acidiphilus strain HS-1.</title>
        <authorList>
            <person name="Sakai H.D."/>
            <person name="Kurosawa N."/>
        </authorList>
    </citation>
    <scope>NUCLEOTIDE SEQUENCE [LARGE SCALE GENOMIC DNA]</scope>
    <source>
        <strain evidence="6">HS-1</strain>
    </source>
</reference>
<keyword evidence="6" id="KW-1185">Reference proteome</keyword>
<dbReference type="AlphaFoldDB" id="A0A348B2R5"/>
<dbReference type="GeneID" id="38666357"/>
<dbReference type="Gene3D" id="3.40.50.300">
    <property type="entry name" value="P-loop containing nucleotide triphosphate hydrolases"/>
    <property type="match status" value="2"/>
</dbReference>
<evidence type="ECO:0000313" key="4">
    <source>
        <dbReference type="EMBL" id="BBD72467.1"/>
    </source>
</evidence>
<evidence type="ECO:0000256" key="2">
    <source>
        <dbReference type="ARBA" id="ARBA00022840"/>
    </source>
</evidence>
<accession>A0A348B2R5</accession>
<sequence>MFLLVLGAKGGVGKSTVAATLALQLAKQGREVLLLDMDPLNWSSYVLERLIGNGRSLEGRVNSIKVRGEGPAVELIKLRNQEVCVLDPPPITRWKVKTEPLFGGEVAKRVYVTDSSISSVKSTIALASFLRGHTHAVNAGLVVNMVPPVPEELANSSKFRRLCEELEVSVCGVVPFDERLYSYSAEGPLDVPIQLMEIAYLLVSERSSGFVD</sequence>
<evidence type="ECO:0000256" key="1">
    <source>
        <dbReference type="ARBA" id="ARBA00022741"/>
    </source>
</evidence>
<dbReference type="PANTHER" id="PTHR43384:SF6">
    <property type="entry name" value="SEPTUM SITE-DETERMINING PROTEIN MIND HOMOLOG, CHLOROPLASTIC"/>
    <property type="match status" value="1"/>
</dbReference>
<dbReference type="EMBL" id="BMQS01000011">
    <property type="protein sequence ID" value="GGT96920.1"/>
    <property type="molecule type" value="Genomic_DNA"/>
</dbReference>
<dbReference type="GO" id="GO:0005829">
    <property type="term" value="C:cytosol"/>
    <property type="evidence" value="ECO:0007669"/>
    <property type="project" value="TreeGrafter"/>
</dbReference>
<dbReference type="GO" id="GO:0005524">
    <property type="term" value="F:ATP binding"/>
    <property type="evidence" value="ECO:0007669"/>
    <property type="project" value="UniProtKB-KW"/>
</dbReference>
<reference evidence="4" key="3">
    <citation type="journal article" date="2019" name="BMC Res. Notes">
        <title>Complete genome sequence of the Sulfodiicoccus acidiphilus strain HS-1T, the first crenarchaeon that lacks polB3, isolated from an acidic hot spring in Ohwaku-dani, Hakone, Japan.</title>
        <authorList>
            <person name="Sakai H.D."/>
            <person name="Kurosawa N."/>
        </authorList>
    </citation>
    <scope>NUCLEOTIDE SEQUENCE</scope>
    <source>
        <strain evidence="4">HS-1</strain>
    </source>
</reference>
<reference evidence="5" key="4">
    <citation type="submission" date="2020-09" db="EMBL/GenBank/DDBJ databases">
        <authorList>
            <person name="Sun Q."/>
            <person name="Ohkuma M."/>
        </authorList>
    </citation>
    <scope>NUCLEOTIDE SEQUENCE</scope>
    <source>
        <strain evidence="5">JCM 31740</strain>
    </source>
</reference>
<dbReference type="OrthoDB" id="34713at2157"/>
<feature type="domain" description="CobQ/CobB/MinD/ParA nucleotide binding" evidence="3">
    <location>
        <begin position="4"/>
        <end position="187"/>
    </location>
</feature>
<dbReference type="Proteomes" id="UP000276741">
    <property type="component" value="Chromosome"/>
</dbReference>
<keyword evidence="1" id="KW-0547">Nucleotide-binding</keyword>
<gene>
    <name evidence="5" type="ORF">GCM10007116_13020</name>
    <name evidence="4" type="ORF">HS1genome_0856</name>
</gene>
<keyword evidence="2" id="KW-0067">ATP-binding</keyword>
<dbReference type="EMBL" id="AP018553">
    <property type="protein sequence ID" value="BBD72467.1"/>
    <property type="molecule type" value="Genomic_DNA"/>
</dbReference>
<dbReference type="GO" id="GO:0016887">
    <property type="term" value="F:ATP hydrolysis activity"/>
    <property type="evidence" value="ECO:0007669"/>
    <property type="project" value="TreeGrafter"/>
</dbReference>
<dbReference type="InterPro" id="IPR027417">
    <property type="entry name" value="P-loop_NTPase"/>
</dbReference>
<dbReference type="PANTHER" id="PTHR43384">
    <property type="entry name" value="SEPTUM SITE-DETERMINING PROTEIN MIND HOMOLOG, CHLOROPLASTIC-RELATED"/>
    <property type="match status" value="1"/>
</dbReference>
<dbReference type="KEGG" id="sacd:HS1genome_0856"/>
<dbReference type="SUPFAM" id="SSF52540">
    <property type="entry name" value="P-loop containing nucleoside triphosphate hydrolases"/>
    <property type="match status" value="1"/>
</dbReference>
<dbReference type="Pfam" id="PF01656">
    <property type="entry name" value="CbiA"/>
    <property type="match status" value="1"/>
</dbReference>
<evidence type="ECO:0000313" key="6">
    <source>
        <dbReference type="Proteomes" id="UP000276741"/>
    </source>
</evidence>
<protein>
    <recommendedName>
        <fullName evidence="3">CobQ/CobB/MinD/ParA nucleotide binding domain-containing protein</fullName>
    </recommendedName>
</protein>
<name>A0A348B2R5_9CREN</name>
<proteinExistence type="predicted"/>
<evidence type="ECO:0000313" key="5">
    <source>
        <dbReference type="EMBL" id="GGT96920.1"/>
    </source>
</evidence>
<dbReference type="GO" id="GO:0009898">
    <property type="term" value="C:cytoplasmic side of plasma membrane"/>
    <property type="evidence" value="ECO:0007669"/>
    <property type="project" value="TreeGrafter"/>
</dbReference>
<dbReference type="GO" id="GO:0051782">
    <property type="term" value="P:negative regulation of cell division"/>
    <property type="evidence" value="ECO:0007669"/>
    <property type="project" value="TreeGrafter"/>
</dbReference>
<dbReference type="InterPro" id="IPR002586">
    <property type="entry name" value="CobQ/CobB/MinD/ParA_Nub-bd_dom"/>
</dbReference>
<dbReference type="RefSeq" id="WP_126449771.1">
    <property type="nucleotide sequence ID" value="NZ_AP018553.1"/>
</dbReference>
<organism evidence="4 6">
    <name type="scientific">Sulfodiicoccus acidiphilus</name>
    <dbReference type="NCBI Taxonomy" id="1670455"/>
    <lineage>
        <taxon>Archaea</taxon>
        <taxon>Thermoproteota</taxon>
        <taxon>Thermoprotei</taxon>
        <taxon>Sulfolobales</taxon>
        <taxon>Sulfolobaceae</taxon>
        <taxon>Sulfodiicoccus</taxon>
    </lineage>
</organism>
<dbReference type="Proteomes" id="UP000616143">
    <property type="component" value="Unassembled WGS sequence"/>
</dbReference>
<reference evidence="5" key="1">
    <citation type="journal article" date="2014" name="Int. J. Syst. Evol. Microbiol.">
        <title>Complete genome sequence of Corynebacterium casei LMG S-19264T (=DSM 44701T), isolated from a smear-ripened cheese.</title>
        <authorList>
            <consortium name="US DOE Joint Genome Institute (JGI-PGF)"/>
            <person name="Walter F."/>
            <person name="Albersmeier A."/>
            <person name="Kalinowski J."/>
            <person name="Ruckert C."/>
        </authorList>
    </citation>
    <scope>NUCLEOTIDE SEQUENCE</scope>
    <source>
        <strain evidence="5">JCM 31740</strain>
    </source>
</reference>
<evidence type="ECO:0000259" key="3">
    <source>
        <dbReference type="Pfam" id="PF01656"/>
    </source>
</evidence>
<dbReference type="InterPro" id="IPR050625">
    <property type="entry name" value="ParA/MinD_ATPase"/>
</dbReference>